<comment type="similarity">
    <text evidence="2">Belongs to the monovalent cation:proton antiporter 2 (CPA2) transporter (TC 2.A.37) family.</text>
</comment>
<dbReference type="Gene3D" id="1.20.1530.20">
    <property type="match status" value="1"/>
</dbReference>
<evidence type="ECO:0000256" key="2">
    <source>
        <dbReference type="ARBA" id="ARBA00005551"/>
    </source>
</evidence>
<name>A0ABS4ARQ7_9PROT</name>
<feature type="transmembrane region" description="Helical" evidence="7">
    <location>
        <begin position="88"/>
        <end position="110"/>
    </location>
</feature>
<sequence>MSHAPPLVATLVVALALAFAFGFVARLLRLPPLLGYIAAGIAVGPYTPGFVADGAVTSGLAEIGVALLLFAVGLHFRARDLLAVWRVALPGAVAQIAAGTLLGAAVGAALLGLDAAGAAVFGLALAISSTAVATRALEEKGRLSGEAGRIALGWLVVQDLVVVLALVLLPALATPQADLGAAVGQTALELAAFLAAMALGGRVILPRLLGVVAATGSRELFTLAVIVVALGTAFGASALFGVSPALGAFFAGVLLGESPLGHQAAAETAPLQRVFVAIFFVSVGMLVDPGAMLAAPGTSIATLVAVLLGTGGAILGLLLALRVPVPAAASVAGAMAQIGEFSLLLAQLAIGAGLLPDAARGPLLAAATLSILGTPLMQWLADRAAVRIEGTRRMRAWLARRGRARLSHPPAQGLEGHAILVGHGRVGRVVATALRRHGQPYVVVEADHGVAEALRAEGVPVVWGDAARPEVLKAARPESARLIVLAMPDAAGCRRVLEMACRANPGIIAAARAHDEEEASFLEREQAIGLVVMGEREIALGMADFAMTRLGVPAAEALATVEALRAGR</sequence>
<evidence type="ECO:0000256" key="1">
    <source>
        <dbReference type="ARBA" id="ARBA00004141"/>
    </source>
</evidence>
<dbReference type="RefSeq" id="WP_209351406.1">
    <property type="nucleotide sequence ID" value="NZ_JAGIYZ010000007.1"/>
</dbReference>
<dbReference type="PANTHER" id="PTHR42751">
    <property type="entry name" value="SODIUM/HYDROGEN EXCHANGER FAMILY/TRKA DOMAIN PROTEIN"/>
    <property type="match status" value="1"/>
</dbReference>
<feature type="transmembrane region" description="Helical" evidence="7">
    <location>
        <begin position="300"/>
        <end position="321"/>
    </location>
</feature>
<organism evidence="9 10">
    <name type="scientific">Roseomonas nitratireducens</name>
    <dbReference type="NCBI Taxonomy" id="2820810"/>
    <lineage>
        <taxon>Bacteria</taxon>
        <taxon>Pseudomonadati</taxon>
        <taxon>Pseudomonadota</taxon>
        <taxon>Alphaproteobacteria</taxon>
        <taxon>Acetobacterales</taxon>
        <taxon>Roseomonadaceae</taxon>
        <taxon>Roseomonas</taxon>
    </lineage>
</organism>
<gene>
    <name evidence="9" type="ORF">J5Y09_08910</name>
</gene>
<evidence type="ECO:0000256" key="5">
    <source>
        <dbReference type="ARBA" id="ARBA00022989"/>
    </source>
</evidence>
<dbReference type="InterPro" id="IPR006153">
    <property type="entry name" value="Cation/H_exchanger_TM"/>
</dbReference>
<dbReference type="Proteomes" id="UP000680815">
    <property type="component" value="Unassembled WGS sequence"/>
</dbReference>
<feature type="transmembrane region" description="Helical" evidence="7">
    <location>
        <begin position="271"/>
        <end position="288"/>
    </location>
</feature>
<dbReference type="SUPFAM" id="SSF51735">
    <property type="entry name" value="NAD(P)-binding Rossmann-fold domains"/>
    <property type="match status" value="1"/>
</dbReference>
<dbReference type="PROSITE" id="PS51201">
    <property type="entry name" value="RCK_N"/>
    <property type="match status" value="1"/>
</dbReference>
<feature type="transmembrane region" description="Helical" evidence="7">
    <location>
        <begin position="220"/>
        <end position="251"/>
    </location>
</feature>
<feature type="transmembrane region" description="Helical" evidence="7">
    <location>
        <begin position="179"/>
        <end position="199"/>
    </location>
</feature>
<comment type="caution">
    <text evidence="9">The sequence shown here is derived from an EMBL/GenBank/DDBJ whole genome shotgun (WGS) entry which is preliminary data.</text>
</comment>
<keyword evidence="5 7" id="KW-1133">Transmembrane helix</keyword>
<dbReference type="InterPro" id="IPR003148">
    <property type="entry name" value="RCK_N"/>
</dbReference>
<evidence type="ECO:0000256" key="7">
    <source>
        <dbReference type="SAM" id="Phobius"/>
    </source>
</evidence>
<evidence type="ECO:0000256" key="6">
    <source>
        <dbReference type="ARBA" id="ARBA00023136"/>
    </source>
</evidence>
<dbReference type="Pfam" id="PF00999">
    <property type="entry name" value="Na_H_Exchanger"/>
    <property type="match status" value="1"/>
</dbReference>
<keyword evidence="10" id="KW-1185">Reference proteome</keyword>
<dbReference type="EMBL" id="JAGIYZ010000007">
    <property type="protein sequence ID" value="MBP0464028.1"/>
    <property type="molecule type" value="Genomic_DNA"/>
</dbReference>
<keyword evidence="3" id="KW-0813">Transport</keyword>
<protein>
    <submittedName>
        <fullName evidence="9">Cation:proton antiporter</fullName>
    </submittedName>
</protein>
<keyword evidence="4 7" id="KW-0812">Transmembrane</keyword>
<dbReference type="PANTHER" id="PTHR42751:SF1">
    <property type="entry name" value="CATION_PROTON ANTIPORTER YBAL-RELATED"/>
    <property type="match status" value="1"/>
</dbReference>
<evidence type="ECO:0000259" key="8">
    <source>
        <dbReference type="PROSITE" id="PS51201"/>
    </source>
</evidence>
<feature type="domain" description="RCK N-terminal" evidence="8">
    <location>
        <begin position="415"/>
        <end position="533"/>
    </location>
</feature>
<dbReference type="InterPro" id="IPR036291">
    <property type="entry name" value="NAD(P)-bd_dom_sf"/>
</dbReference>
<evidence type="ECO:0000313" key="9">
    <source>
        <dbReference type="EMBL" id="MBP0464028.1"/>
    </source>
</evidence>
<dbReference type="Pfam" id="PF02254">
    <property type="entry name" value="TrkA_N"/>
    <property type="match status" value="1"/>
</dbReference>
<proteinExistence type="inferred from homology"/>
<dbReference type="Gene3D" id="3.40.50.720">
    <property type="entry name" value="NAD(P)-binding Rossmann-like Domain"/>
    <property type="match status" value="1"/>
</dbReference>
<evidence type="ECO:0000313" key="10">
    <source>
        <dbReference type="Proteomes" id="UP000680815"/>
    </source>
</evidence>
<evidence type="ECO:0000256" key="4">
    <source>
        <dbReference type="ARBA" id="ARBA00022692"/>
    </source>
</evidence>
<feature type="transmembrane region" description="Helical" evidence="7">
    <location>
        <begin position="116"/>
        <end position="138"/>
    </location>
</feature>
<comment type="subcellular location">
    <subcellularLocation>
        <location evidence="1">Membrane</location>
        <topology evidence="1">Multi-pass membrane protein</topology>
    </subcellularLocation>
</comment>
<accession>A0ABS4ARQ7</accession>
<dbReference type="InterPro" id="IPR038770">
    <property type="entry name" value="Na+/solute_symporter_sf"/>
</dbReference>
<evidence type="ECO:0000256" key="3">
    <source>
        <dbReference type="ARBA" id="ARBA00022448"/>
    </source>
</evidence>
<feature type="transmembrane region" description="Helical" evidence="7">
    <location>
        <begin position="55"/>
        <end position="76"/>
    </location>
</feature>
<reference evidence="9 10" key="1">
    <citation type="submission" date="2021-03" db="EMBL/GenBank/DDBJ databases">
        <authorList>
            <person name="So Y."/>
        </authorList>
    </citation>
    <scope>NUCLEOTIDE SEQUENCE [LARGE SCALE GENOMIC DNA]</scope>
    <source>
        <strain evidence="9 10">PWR1</strain>
    </source>
</reference>
<feature type="transmembrane region" description="Helical" evidence="7">
    <location>
        <begin position="150"/>
        <end position="173"/>
    </location>
</feature>
<keyword evidence="6 7" id="KW-0472">Membrane</keyword>